<dbReference type="InterPro" id="IPR007110">
    <property type="entry name" value="Ig-like_dom"/>
</dbReference>
<feature type="chain" id="PRO_5039138022" evidence="3">
    <location>
        <begin position="36"/>
        <end position="278"/>
    </location>
</feature>
<dbReference type="GO" id="GO:0030288">
    <property type="term" value="C:outer membrane-bounded periplasmic space"/>
    <property type="evidence" value="ECO:0007669"/>
    <property type="project" value="TreeGrafter"/>
</dbReference>
<comment type="caution">
    <text evidence="4">The sequence shown here is derived from an EMBL/GenBank/DDBJ whole genome shotgun (WGS) entry which is preliminary data.</text>
</comment>
<feature type="compositionally biased region" description="Low complexity" evidence="2">
    <location>
        <begin position="37"/>
        <end position="46"/>
    </location>
</feature>
<dbReference type="SUPFAM" id="SSF53187">
    <property type="entry name" value="Zn-dependent exopeptidases"/>
    <property type="match status" value="1"/>
</dbReference>
<keyword evidence="3" id="KW-0732">Signal</keyword>
<keyword evidence="1" id="KW-0378">Hydrolase</keyword>
<dbReference type="InterPro" id="IPR050695">
    <property type="entry name" value="N-acetylmuramoyl_amidase_3"/>
</dbReference>
<dbReference type="PANTHER" id="PTHR30404:SF0">
    <property type="entry name" value="N-ACETYLMURAMOYL-L-ALANINE AMIDASE AMIC"/>
    <property type="match status" value="1"/>
</dbReference>
<dbReference type="EMBL" id="PQNQ01000060">
    <property type="protein sequence ID" value="RRQ01494.1"/>
    <property type="molecule type" value="Genomic_DNA"/>
</dbReference>
<dbReference type="InterPro" id="IPR006311">
    <property type="entry name" value="TAT_signal"/>
</dbReference>
<proteinExistence type="predicted"/>
<dbReference type="GO" id="GO:0008745">
    <property type="term" value="F:N-acetylmuramoyl-L-alanine amidase activity"/>
    <property type="evidence" value="ECO:0007669"/>
    <property type="project" value="InterPro"/>
</dbReference>
<evidence type="ECO:0000256" key="2">
    <source>
        <dbReference type="SAM" id="MobiDB-lite"/>
    </source>
</evidence>
<name>A0A3R8QN30_9CORY</name>
<dbReference type="AlphaFoldDB" id="A0A3R8QN30"/>
<dbReference type="InterPro" id="IPR002508">
    <property type="entry name" value="MurNAc-LAA_cat"/>
</dbReference>
<dbReference type="GO" id="GO:0009253">
    <property type="term" value="P:peptidoglycan catabolic process"/>
    <property type="evidence" value="ECO:0007669"/>
    <property type="project" value="InterPro"/>
</dbReference>
<dbReference type="Pfam" id="PF01520">
    <property type="entry name" value="Amidase_3"/>
    <property type="match status" value="1"/>
</dbReference>
<keyword evidence="5" id="KW-1185">Reference proteome</keyword>
<protein>
    <submittedName>
        <fullName evidence="4">N-acetylmuramoyl-L-alanine amidase</fullName>
    </submittedName>
</protein>
<feature type="region of interest" description="Disordered" evidence="2">
    <location>
        <begin position="77"/>
        <end position="98"/>
    </location>
</feature>
<dbReference type="PANTHER" id="PTHR30404">
    <property type="entry name" value="N-ACETYLMURAMOYL-L-ALANINE AMIDASE"/>
    <property type="match status" value="1"/>
</dbReference>
<evidence type="ECO:0000313" key="5">
    <source>
        <dbReference type="Proteomes" id="UP000278422"/>
    </source>
</evidence>
<feature type="signal peptide" evidence="3">
    <location>
        <begin position="1"/>
        <end position="35"/>
    </location>
</feature>
<evidence type="ECO:0000313" key="4">
    <source>
        <dbReference type="EMBL" id="RRQ01494.1"/>
    </source>
</evidence>
<reference evidence="4 5" key="1">
    <citation type="submission" date="2018-01" db="EMBL/GenBank/DDBJ databases">
        <title>Twenty Corynebacterium bovis Genomes.</title>
        <authorList>
            <person name="Gulvik C.A."/>
        </authorList>
    </citation>
    <scope>NUCLEOTIDE SEQUENCE [LARGE SCALE GENOMIC DNA]</scope>
    <source>
        <strain evidence="4 5">16-2004</strain>
    </source>
</reference>
<dbReference type="PROSITE" id="PS50835">
    <property type="entry name" value="IG_LIKE"/>
    <property type="match status" value="1"/>
</dbReference>
<evidence type="ECO:0000256" key="1">
    <source>
        <dbReference type="ARBA" id="ARBA00022801"/>
    </source>
</evidence>
<dbReference type="CDD" id="cd02696">
    <property type="entry name" value="MurNAc-LAA"/>
    <property type="match status" value="1"/>
</dbReference>
<dbReference type="OrthoDB" id="3268878at2"/>
<feature type="region of interest" description="Disordered" evidence="2">
    <location>
        <begin position="37"/>
        <end position="62"/>
    </location>
</feature>
<dbReference type="GeneID" id="60809054"/>
<evidence type="ECO:0000256" key="3">
    <source>
        <dbReference type="SAM" id="SignalP"/>
    </source>
</evidence>
<organism evidence="4 5">
    <name type="scientific">Corynebacterium bovis</name>
    <dbReference type="NCBI Taxonomy" id="36808"/>
    <lineage>
        <taxon>Bacteria</taxon>
        <taxon>Bacillati</taxon>
        <taxon>Actinomycetota</taxon>
        <taxon>Actinomycetes</taxon>
        <taxon>Mycobacteriales</taxon>
        <taxon>Corynebacteriaceae</taxon>
        <taxon>Corynebacterium</taxon>
    </lineage>
</organism>
<dbReference type="PROSITE" id="PS51318">
    <property type="entry name" value="TAT"/>
    <property type="match status" value="1"/>
</dbReference>
<dbReference type="Gene3D" id="3.40.630.40">
    <property type="entry name" value="Zn-dependent exopeptidases"/>
    <property type="match status" value="1"/>
</dbReference>
<dbReference type="SMART" id="SM00646">
    <property type="entry name" value="Ami_3"/>
    <property type="match status" value="1"/>
</dbReference>
<accession>A0A3R8QN30</accession>
<gene>
    <name evidence="4" type="ORF">CXF42_10830</name>
</gene>
<dbReference type="RefSeq" id="WP_125174660.1">
    <property type="nucleotide sequence ID" value="NZ_CP066067.1"/>
</dbReference>
<sequence>MTTNHSSSTRTRRRSGLILAALSVPMIAASAFAPAASAGADPSVSPGTESSLPDPAQPLAGRHIYLDPGHQAVTEPATHTVTDGRGGQKPCQAPGTHARDGWPEHTFTWLMGQELKSQLEHLGARVSLTRQDDTGPADCIDTRALKENASDADLVISIHADINKEGNRGFHVSPVKDPLPQNKGPESMDLAKDVRDGLVDEGFQTSNYLGVDGINPRDDLTGLNLSTKPKALVEFGNMQDSQDIAVLKDAHGRERLAHGVVDGVESYLGVRGTTAPAS</sequence>
<dbReference type="Proteomes" id="UP000278422">
    <property type="component" value="Unassembled WGS sequence"/>
</dbReference>